<sequence length="76" mass="8463">MDIRKDVHYQANKYQGESCGMAGKVQSVRGGCGLVQDTAEHVPKLERDLDLLFNTLQNPRDSGPDMEDDNRTLSTP</sequence>
<evidence type="ECO:0000313" key="2">
    <source>
        <dbReference type="EMBL" id="EPQ14390.1"/>
    </source>
</evidence>
<reference evidence="2 3" key="1">
    <citation type="journal article" date="2013" name="Nat. Commun.">
        <title>Genome analysis reveals insights into physiology and longevity of the Brandt's bat Myotis brandtii.</title>
        <authorList>
            <person name="Seim I."/>
            <person name="Fang X."/>
            <person name="Xiong Z."/>
            <person name="Lobanov A.V."/>
            <person name="Huang Z."/>
            <person name="Ma S."/>
            <person name="Feng Y."/>
            <person name="Turanov A.A."/>
            <person name="Zhu Y."/>
            <person name="Lenz T.L."/>
            <person name="Gerashchenko M.V."/>
            <person name="Fan D."/>
            <person name="Hee Yim S."/>
            <person name="Yao X."/>
            <person name="Jordan D."/>
            <person name="Xiong Y."/>
            <person name="Ma Y."/>
            <person name="Lyapunov A.N."/>
            <person name="Chen G."/>
            <person name="Kulakova O.I."/>
            <person name="Sun Y."/>
            <person name="Lee S.G."/>
            <person name="Bronson R.T."/>
            <person name="Moskalev A.A."/>
            <person name="Sunyaev S.R."/>
            <person name="Zhang G."/>
            <person name="Krogh A."/>
            <person name="Wang J."/>
            <person name="Gladyshev V.N."/>
        </authorList>
    </citation>
    <scope>NUCLEOTIDE SEQUENCE [LARGE SCALE GENOMIC DNA]</scope>
</reference>
<dbReference type="Proteomes" id="UP000052978">
    <property type="component" value="Unassembled WGS sequence"/>
</dbReference>
<evidence type="ECO:0000313" key="3">
    <source>
        <dbReference type="Proteomes" id="UP000052978"/>
    </source>
</evidence>
<dbReference type="AlphaFoldDB" id="S7NDB3"/>
<proteinExistence type="predicted"/>
<organism evidence="2 3">
    <name type="scientific">Myotis brandtii</name>
    <name type="common">Brandt's bat</name>
    <dbReference type="NCBI Taxonomy" id="109478"/>
    <lineage>
        <taxon>Eukaryota</taxon>
        <taxon>Metazoa</taxon>
        <taxon>Chordata</taxon>
        <taxon>Craniata</taxon>
        <taxon>Vertebrata</taxon>
        <taxon>Euteleostomi</taxon>
        <taxon>Mammalia</taxon>
        <taxon>Eutheria</taxon>
        <taxon>Laurasiatheria</taxon>
        <taxon>Chiroptera</taxon>
        <taxon>Yangochiroptera</taxon>
        <taxon>Vespertilionidae</taxon>
        <taxon>Myotis</taxon>
    </lineage>
</organism>
<evidence type="ECO:0000256" key="1">
    <source>
        <dbReference type="SAM" id="MobiDB-lite"/>
    </source>
</evidence>
<keyword evidence="3" id="KW-1185">Reference proteome</keyword>
<accession>S7NDB3</accession>
<feature type="region of interest" description="Disordered" evidence="1">
    <location>
        <begin position="55"/>
        <end position="76"/>
    </location>
</feature>
<dbReference type="EMBL" id="KE163920">
    <property type="protein sequence ID" value="EPQ14390.1"/>
    <property type="molecule type" value="Genomic_DNA"/>
</dbReference>
<gene>
    <name evidence="2" type="ORF">D623_10001376</name>
</gene>
<protein>
    <submittedName>
        <fullName evidence="2">Uncharacterized protein</fullName>
    </submittedName>
</protein>
<name>S7NDB3_MYOBR</name>